<accession>A0A3N7HNY3</accession>
<dbReference type="Proteomes" id="UP000267464">
    <property type="component" value="Unassembled WGS sequence"/>
</dbReference>
<dbReference type="AlphaFoldDB" id="A0A3N7HNY3"/>
<comment type="caution">
    <text evidence="1">The sequence shown here is derived from an EMBL/GenBank/DDBJ whole genome shotgun (WGS) entry which is preliminary data.</text>
</comment>
<gene>
    <name evidence="1" type="ORF">DZC73_17080</name>
</gene>
<organism evidence="1 2">
    <name type="scientific">Piscinibacter terrae</name>
    <dbReference type="NCBI Taxonomy" id="2496871"/>
    <lineage>
        <taxon>Bacteria</taxon>
        <taxon>Pseudomonadati</taxon>
        <taxon>Pseudomonadota</taxon>
        <taxon>Betaproteobacteria</taxon>
        <taxon>Burkholderiales</taxon>
        <taxon>Sphaerotilaceae</taxon>
        <taxon>Piscinibacter</taxon>
    </lineage>
</organism>
<dbReference type="RefSeq" id="WP_124541559.1">
    <property type="nucleotide sequence ID" value="NZ_QUSW01000004.1"/>
</dbReference>
<evidence type="ECO:0000313" key="2">
    <source>
        <dbReference type="Proteomes" id="UP000267464"/>
    </source>
</evidence>
<dbReference type="EMBL" id="QUSW01000004">
    <property type="protein sequence ID" value="RQP23830.1"/>
    <property type="molecule type" value="Genomic_DNA"/>
</dbReference>
<name>A0A3N7HNY3_9BURK</name>
<keyword evidence="2" id="KW-1185">Reference proteome</keyword>
<dbReference type="InterPro" id="IPR011044">
    <property type="entry name" value="Quino_amine_DH_bsu"/>
</dbReference>
<dbReference type="Gene3D" id="2.120.10.30">
    <property type="entry name" value="TolB, C-terminal domain"/>
    <property type="match status" value="1"/>
</dbReference>
<sequence length="290" mass="31909">MHGRLWHNNYALDYREGTQIASPEGKLPVLATTNQDAHPWPDGTQFVTDNWNVYDDNSDLQVVDMASGQMLYSAKADGYLRNSRPSPVSKTMMMATIGKDSISPADTIFIDLKTMSVVRRFSADDPVNWLPDGRYLRVLSDGTLRIGDLAAGEVDAGRIDPPAAHSVQHLWVSPKGDQVAWRIQHNVSPTPEVDLWVSKLDGSNLERVTQTKMSHDAHWSPDGSKIAFDVDTGHFCNGVGCVGTCDLWWVPATARNVIAVPASGDAWTFKVMDTRGSEQTLGCALIAWTQ</sequence>
<proteinExistence type="predicted"/>
<dbReference type="InterPro" id="IPR011042">
    <property type="entry name" value="6-blade_b-propeller_TolB-like"/>
</dbReference>
<dbReference type="SUPFAM" id="SSF50969">
    <property type="entry name" value="YVTN repeat-like/Quinoprotein amine dehydrogenase"/>
    <property type="match status" value="1"/>
</dbReference>
<dbReference type="OrthoDB" id="8881269at2"/>
<reference evidence="1 2" key="2">
    <citation type="submission" date="2018-12" db="EMBL/GenBank/DDBJ databases">
        <title>Rhizobacter gummiphilus sp. nov., a rubber-degrading bacterium isolated from the soil of a botanical garden in Japan.</title>
        <authorList>
            <person name="Shunsuke S.S."/>
        </authorList>
    </citation>
    <scope>NUCLEOTIDE SEQUENCE [LARGE SCALE GENOMIC DNA]</scope>
    <source>
        <strain evidence="1 2">S-16</strain>
    </source>
</reference>
<evidence type="ECO:0000313" key="1">
    <source>
        <dbReference type="EMBL" id="RQP23830.1"/>
    </source>
</evidence>
<reference evidence="1 2" key="1">
    <citation type="submission" date="2018-08" db="EMBL/GenBank/DDBJ databases">
        <authorList>
            <person name="Khan S.A."/>
            <person name="Jeon C.O."/>
            <person name="Chun B.H."/>
            <person name="Jeong S.E."/>
        </authorList>
    </citation>
    <scope>NUCLEOTIDE SEQUENCE [LARGE SCALE GENOMIC DNA]</scope>
    <source>
        <strain evidence="1 2">S-16</strain>
    </source>
</reference>
<evidence type="ECO:0008006" key="3">
    <source>
        <dbReference type="Google" id="ProtNLM"/>
    </source>
</evidence>
<protein>
    <recommendedName>
        <fullName evidence="3">WD40-like Beta Propeller Repeat</fullName>
    </recommendedName>
</protein>